<keyword evidence="3 6" id="KW-0812">Transmembrane</keyword>
<name>A0ABW5M2M0_9BACT</name>
<feature type="transmembrane region" description="Helical" evidence="6">
    <location>
        <begin position="244"/>
        <end position="265"/>
    </location>
</feature>
<dbReference type="InterPro" id="IPR050833">
    <property type="entry name" value="Poly_Biosynth_Transport"/>
</dbReference>
<dbReference type="RefSeq" id="WP_381522636.1">
    <property type="nucleotide sequence ID" value="NZ_JBHULN010000006.1"/>
</dbReference>
<reference evidence="8" key="1">
    <citation type="journal article" date="2019" name="Int. J. Syst. Evol. Microbiol.">
        <title>The Global Catalogue of Microorganisms (GCM) 10K type strain sequencing project: providing services to taxonomists for standard genome sequencing and annotation.</title>
        <authorList>
            <consortium name="The Broad Institute Genomics Platform"/>
            <consortium name="The Broad Institute Genome Sequencing Center for Infectious Disease"/>
            <person name="Wu L."/>
            <person name="Ma J."/>
        </authorList>
    </citation>
    <scope>NUCLEOTIDE SEQUENCE [LARGE SCALE GENOMIC DNA]</scope>
    <source>
        <strain evidence="8">KCTC 42805</strain>
    </source>
</reference>
<feature type="transmembrane region" description="Helical" evidence="6">
    <location>
        <begin position="421"/>
        <end position="444"/>
    </location>
</feature>
<keyword evidence="2" id="KW-1003">Cell membrane</keyword>
<keyword evidence="8" id="KW-1185">Reference proteome</keyword>
<feature type="transmembrane region" description="Helical" evidence="6">
    <location>
        <begin position="285"/>
        <end position="308"/>
    </location>
</feature>
<feature type="transmembrane region" description="Helical" evidence="6">
    <location>
        <begin position="102"/>
        <end position="123"/>
    </location>
</feature>
<dbReference type="PANTHER" id="PTHR30250">
    <property type="entry name" value="PST FAMILY PREDICTED COLANIC ACID TRANSPORTER"/>
    <property type="match status" value="1"/>
</dbReference>
<evidence type="ECO:0000313" key="8">
    <source>
        <dbReference type="Proteomes" id="UP001597469"/>
    </source>
</evidence>
<keyword evidence="5 6" id="KW-0472">Membrane</keyword>
<feature type="transmembrane region" description="Helical" evidence="6">
    <location>
        <begin position="360"/>
        <end position="386"/>
    </location>
</feature>
<dbReference type="EMBL" id="JBHULN010000006">
    <property type="protein sequence ID" value="MFD2571257.1"/>
    <property type="molecule type" value="Genomic_DNA"/>
</dbReference>
<proteinExistence type="predicted"/>
<feature type="transmembrane region" description="Helical" evidence="6">
    <location>
        <begin position="28"/>
        <end position="49"/>
    </location>
</feature>
<evidence type="ECO:0000256" key="6">
    <source>
        <dbReference type="SAM" id="Phobius"/>
    </source>
</evidence>
<comment type="caution">
    <text evidence="7">The sequence shown here is derived from an EMBL/GenBank/DDBJ whole genome shotgun (WGS) entry which is preliminary data.</text>
</comment>
<organism evidence="7 8">
    <name type="scientific">Spirosoma soli</name>
    <dbReference type="NCBI Taxonomy" id="1770529"/>
    <lineage>
        <taxon>Bacteria</taxon>
        <taxon>Pseudomonadati</taxon>
        <taxon>Bacteroidota</taxon>
        <taxon>Cytophagia</taxon>
        <taxon>Cytophagales</taxon>
        <taxon>Cytophagaceae</taxon>
        <taxon>Spirosoma</taxon>
    </lineage>
</organism>
<dbReference type="PANTHER" id="PTHR30250:SF11">
    <property type="entry name" value="O-ANTIGEN TRANSPORTER-RELATED"/>
    <property type="match status" value="1"/>
</dbReference>
<evidence type="ECO:0000256" key="3">
    <source>
        <dbReference type="ARBA" id="ARBA00022692"/>
    </source>
</evidence>
<evidence type="ECO:0000256" key="2">
    <source>
        <dbReference type="ARBA" id="ARBA00022475"/>
    </source>
</evidence>
<evidence type="ECO:0000256" key="5">
    <source>
        <dbReference type="ARBA" id="ARBA00023136"/>
    </source>
</evidence>
<protein>
    <submittedName>
        <fullName evidence="7">Oligosaccharide flippase family protein</fullName>
    </submittedName>
</protein>
<gene>
    <name evidence="7" type="ORF">ACFSUS_11480</name>
</gene>
<comment type="subcellular location">
    <subcellularLocation>
        <location evidence="1">Cell membrane</location>
        <topology evidence="1">Multi-pass membrane protein</topology>
    </subcellularLocation>
</comment>
<feature type="transmembrane region" description="Helical" evidence="6">
    <location>
        <begin position="202"/>
        <end position="223"/>
    </location>
</feature>
<evidence type="ECO:0000256" key="1">
    <source>
        <dbReference type="ARBA" id="ARBA00004651"/>
    </source>
</evidence>
<feature type="transmembrane region" description="Helical" evidence="6">
    <location>
        <begin position="329"/>
        <end position="348"/>
    </location>
</feature>
<accession>A0ABW5M2M0</accession>
<dbReference type="Pfam" id="PF01943">
    <property type="entry name" value="Polysacc_synt"/>
    <property type="match status" value="1"/>
</dbReference>
<dbReference type="Proteomes" id="UP001597469">
    <property type="component" value="Unassembled WGS sequence"/>
</dbReference>
<evidence type="ECO:0000313" key="7">
    <source>
        <dbReference type="EMBL" id="MFD2571257.1"/>
    </source>
</evidence>
<feature type="transmembrane region" description="Helical" evidence="6">
    <location>
        <begin position="175"/>
        <end position="196"/>
    </location>
</feature>
<feature type="transmembrane region" description="Helical" evidence="6">
    <location>
        <begin position="61"/>
        <end position="81"/>
    </location>
</feature>
<evidence type="ECO:0000256" key="4">
    <source>
        <dbReference type="ARBA" id="ARBA00022989"/>
    </source>
</evidence>
<keyword evidence="4 6" id="KW-1133">Transmembrane helix</keyword>
<feature type="transmembrane region" description="Helical" evidence="6">
    <location>
        <begin position="143"/>
        <end position="168"/>
    </location>
</feature>
<feature type="transmembrane region" description="Helical" evidence="6">
    <location>
        <begin position="393"/>
        <end position="415"/>
    </location>
</feature>
<dbReference type="InterPro" id="IPR002797">
    <property type="entry name" value="Polysacc_synth"/>
</dbReference>
<sequence>MMSSSINYFRERIRNAHPRTRKAQLNTVLGLLIKGGGMAISLLLVPLTIDYLSTERYGTWLTISSIVTMLTFFDIGIGNGLRNKLSEAISKQDINLARSYVSTAYLIFGILQLFFIVVFLLIFRFVPWQQILNTTIDNGQLQFVVLLTAIGIAVKLVMDIVSYVLFALQESSQASFIALLSNVVILLGTYLLTHYLHGNLKYLAVVTAVSPILVIGISSVVLYKSRLSLYKPTLRMVDFKYAKSLLSLGYKFFVIQLAVIILFYTDNLIITQLFGSSEVTVYNVAFRYFNAANTLFMIAITPYWSAFTEAYAKNDTIWMKKTYYYLQKLWVGLVVGIIIMVLLSNTIYSLWVGSRVVVPIQLSICMGIFVIISCWNSVVVAVANGVGKIQFQLYYSVFSAIVNVPLAVLFGKMLGMGSAGVILASGVSLLFGSVFGGIQAYKILSGTAKGIWNK</sequence>